<dbReference type="PANTHER" id="PTHR31105:SF38">
    <property type="entry name" value="PROTEIN ENHANCED DISEASE RESISTANCE 4"/>
    <property type="match status" value="1"/>
</dbReference>
<dbReference type="GO" id="GO:1900150">
    <property type="term" value="P:regulation of defense response to fungus"/>
    <property type="evidence" value="ECO:0007669"/>
    <property type="project" value="InterPro"/>
</dbReference>
<evidence type="ECO:0000259" key="3">
    <source>
        <dbReference type="Pfam" id="PF22910"/>
    </source>
</evidence>
<feature type="compositionally biased region" description="Basic and acidic residues" evidence="1">
    <location>
        <begin position="378"/>
        <end position="396"/>
    </location>
</feature>
<feature type="compositionally biased region" description="Polar residues" evidence="1">
    <location>
        <begin position="198"/>
        <end position="210"/>
    </location>
</feature>
<feature type="compositionally biased region" description="Polar residues" evidence="1">
    <location>
        <begin position="154"/>
        <end position="164"/>
    </location>
</feature>
<dbReference type="OrthoDB" id="1930285at2759"/>
<dbReference type="Pfam" id="PF11331">
    <property type="entry name" value="Zn_ribbon_12"/>
    <property type="match status" value="1"/>
</dbReference>
<feature type="compositionally biased region" description="Polar residues" evidence="1">
    <location>
        <begin position="51"/>
        <end position="61"/>
    </location>
</feature>
<evidence type="ECO:0000313" key="4">
    <source>
        <dbReference type="EMBL" id="OMO66733.1"/>
    </source>
</evidence>
<feature type="region of interest" description="Disordered" evidence="1">
    <location>
        <begin position="327"/>
        <end position="353"/>
    </location>
</feature>
<dbReference type="STRING" id="210143.A0A1R3H8X8"/>
<dbReference type="PANTHER" id="PTHR31105">
    <property type="entry name" value="EXTRA-LARGE G-PROTEIN-LIKE"/>
    <property type="match status" value="1"/>
</dbReference>
<dbReference type="Gramene" id="OMO66733">
    <property type="protein sequence ID" value="OMO66733"/>
    <property type="gene ID" value="CCACVL1_21000"/>
</dbReference>
<feature type="region of interest" description="Disordered" evidence="1">
    <location>
        <begin position="51"/>
        <end position="274"/>
    </location>
</feature>
<evidence type="ECO:0000313" key="5">
    <source>
        <dbReference type="Proteomes" id="UP000188268"/>
    </source>
</evidence>
<dbReference type="InterPro" id="IPR021480">
    <property type="entry name" value="Zinc_ribbon_12"/>
</dbReference>
<protein>
    <submittedName>
        <fullName evidence="4">Uncharacterized protein</fullName>
    </submittedName>
</protein>
<feature type="domain" description="Probable zinc-ribbon" evidence="2">
    <location>
        <begin position="770"/>
        <end position="814"/>
    </location>
</feature>
<feature type="domain" description="Enhanced disease resistance 4-like N-terminal" evidence="3">
    <location>
        <begin position="8"/>
        <end position="41"/>
    </location>
</feature>
<dbReference type="InterPro" id="IPR055126">
    <property type="entry name" value="EDR4-like_N"/>
</dbReference>
<feature type="compositionally biased region" description="Low complexity" evidence="1">
    <location>
        <begin position="172"/>
        <end position="197"/>
    </location>
</feature>
<accession>A0A1R3H8X8</accession>
<reference evidence="4 5" key="1">
    <citation type="submission" date="2013-09" db="EMBL/GenBank/DDBJ databases">
        <title>Corchorus capsularis genome sequencing.</title>
        <authorList>
            <person name="Alam M."/>
            <person name="Haque M.S."/>
            <person name="Islam M.S."/>
            <person name="Emdad E.M."/>
            <person name="Islam M.M."/>
            <person name="Ahmed B."/>
            <person name="Halim A."/>
            <person name="Hossen Q.M.M."/>
            <person name="Hossain M.Z."/>
            <person name="Ahmed R."/>
            <person name="Khan M.M."/>
            <person name="Islam R."/>
            <person name="Rashid M.M."/>
            <person name="Khan S.A."/>
            <person name="Rahman M.S."/>
            <person name="Alam M."/>
        </authorList>
    </citation>
    <scope>NUCLEOTIDE SEQUENCE [LARGE SCALE GENOMIC DNA]</scope>
    <source>
        <strain evidence="5">cv. CVL-1</strain>
        <tissue evidence="4">Whole seedling</tissue>
    </source>
</reference>
<feature type="compositionally biased region" description="Polar residues" evidence="1">
    <location>
        <begin position="90"/>
        <end position="103"/>
    </location>
</feature>
<feature type="region of interest" description="Disordered" evidence="1">
    <location>
        <begin position="371"/>
        <end position="396"/>
    </location>
</feature>
<feature type="compositionally biased region" description="Basic and acidic residues" evidence="1">
    <location>
        <begin position="64"/>
        <end position="73"/>
    </location>
</feature>
<dbReference type="Pfam" id="PF22910">
    <property type="entry name" value="EDR4-like_1st"/>
    <property type="match status" value="1"/>
</dbReference>
<proteinExistence type="predicted"/>
<dbReference type="AlphaFoldDB" id="A0A1R3H8X8"/>
<feature type="region of interest" description="Disordered" evidence="1">
    <location>
        <begin position="604"/>
        <end position="623"/>
    </location>
</feature>
<name>A0A1R3H8X8_COCAP</name>
<dbReference type="OMA" id="YPVRCSH"/>
<feature type="compositionally biased region" description="Polar residues" evidence="1">
    <location>
        <begin position="892"/>
        <end position="915"/>
    </location>
</feature>
<evidence type="ECO:0000256" key="1">
    <source>
        <dbReference type="SAM" id="MobiDB-lite"/>
    </source>
</evidence>
<organism evidence="4 5">
    <name type="scientific">Corchorus capsularis</name>
    <name type="common">Jute</name>
    <dbReference type="NCBI Taxonomy" id="210143"/>
    <lineage>
        <taxon>Eukaryota</taxon>
        <taxon>Viridiplantae</taxon>
        <taxon>Streptophyta</taxon>
        <taxon>Embryophyta</taxon>
        <taxon>Tracheophyta</taxon>
        <taxon>Spermatophyta</taxon>
        <taxon>Magnoliopsida</taxon>
        <taxon>eudicotyledons</taxon>
        <taxon>Gunneridae</taxon>
        <taxon>Pentapetalae</taxon>
        <taxon>rosids</taxon>
        <taxon>malvids</taxon>
        <taxon>Malvales</taxon>
        <taxon>Malvaceae</taxon>
        <taxon>Grewioideae</taxon>
        <taxon>Apeibeae</taxon>
        <taxon>Corchorus</taxon>
    </lineage>
</organism>
<dbReference type="Proteomes" id="UP000188268">
    <property type="component" value="Unassembled WGS sequence"/>
</dbReference>
<feature type="compositionally biased region" description="Low complexity" evidence="1">
    <location>
        <begin position="648"/>
        <end position="657"/>
    </location>
</feature>
<sequence>MASGVTPKIRLVRCPNCRLVLPEVADVPVYKCGGCETILVAKKRNVVSNSTSVLQETQPAPSNKEVHVSEHGESSSSTPGEVLPSPSEFHMSQESGGNQNISSDYHDENDGANLSIEGEHDDHCEKDQYTSSDSESDCDRLKVNRSRGGRQKVETQASLSNKTAYASEHGESSSSTSQELLPSSSTSHELLPSSSTSQEILSSRSTSQELPPSPPECHWSRESGGNQNIPSDYHDEKHGENLSNEGQNIVHYKKDHYTSSDSDSDSDKLDVNRSKGGQQICNLQQSGVSIEGSLTPEPHHENDELMLLGEGNLEPEANYKMVQLEGENSELETNNKSGSNISGLSIDNPPDKRQISSTVTACAAAGEVNTSDNLVSSPDEHLGQPQKSEHHGFGRVRSTDTFETVDYASPSSELSGPFEYLSKSTTVRSSHAYDGSISSFDGMDDHFHEQQVRSLKNKYNYANYHVPEERHRRDKLPAQGMMNGNFGMRYHATNFSSDLSYEKHYAAKKYSKLHQDELLEPVMHRRPPRNWPRLERDEYPSQVPLSLRSSLRGYGSAGPSRELHDGYPLDSAFHPLEKAEYTEQENIKLLRMVHELQDQISKTCHLNGKPNRRNSTDEPWRQKPFPAYYYQEPHGEENHYPRYHGRQGQRSSYSQQSRFSRIPFSGGAINTRDHIENSCLCCHPQDWQRSEQLRPPILRHNRGLCRAHPGHSCYNSYSSCPSSPQRYMESDYSIWSRETQSDDQRYKDHELKRYLREKHHSVRRHLRPMAGGAPFVTCYHCFRPLQLPADFLLFKRRFHQLRCGACSKVLKFSLQKGMHIVPYEQAAAEPPPSEVGDYGDVINVRSSTPASCSHGCLQADPVSYSDDYGNSFCKSCSTDGDPVSHAQFHDLQGNSGVRNMPYTSSRPMEQSQNIPARTEELPPRTGGSPLHRLMGYSSPSEVIN</sequence>
<gene>
    <name evidence="4" type="ORF">CCACVL1_21000</name>
</gene>
<feature type="compositionally biased region" description="Polar residues" evidence="1">
    <location>
        <begin position="331"/>
        <end position="345"/>
    </location>
</feature>
<feature type="compositionally biased region" description="Basic and acidic residues" evidence="1">
    <location>
        <begin position="117"/>
        <end position="128"/>
    </location>
</feature>
<comment type="caution">
    <text evidence="4">The sequence shown here is derived from an EMBL/GenBank/DDBJ whole genome shotgun (WGS) entry which is preliminary data.</text>
</comment>
<dbReference type="InterPro" id="IPR040244">
    <property type="entry name" value="EDR4-like"/>
</dbReference>
<evidence type="ECO:0000259" key="2">
    <source>
        <dbReference type="Pfam" id="PF11331"/>
    </source>
</evidence>
<dbReference type="EMBL" id="AWWV01012503">
    <property type="protein sequence ID" value="OMO66733.1"/>
    <property type="molecule type" value="Genomic_DNA"/>
</dbReference>
<feature type="region of interest" description="Disordered" evidence="1">
    <location>
        <begin position="891"/>
        <end position="944"/>
    </location>
</feature>
<keyword evidence="5" id="KW-1185">Reference proteome</keyword>
<feature type="region of interest" description="Disordered" evidence="1">
    <location>
        <begin position="631"/>
        <end position="657"/>
    </location>
</feature>